<keyword evidence="2" id="KW-1185">Reference proteome</keyword>
<evidence type="ECO:0000313" key="1">
    <source>
        <dbReference type="EMBL" id="KAG7311014.1"/>
    </source>
</evidence>
<organism evidence="1 2">
    <name type="scientific">Plutella xylostella</name>
    <name type="common">Diamondback moth</name>
    <name type="synonym">Plutella maculipennis</name>
    <dbReference type="NCBI Taxonomy" id="51655"/>
    <lineage>
        <taxon>Eukaryota</taxon>
        <taxon>Metazoa</taxon>
        <taxon>Ecdysozoa</taxon>
        <taxon>Arthropoda</taxon>
        <taxon>Hexapoda</taxon>
        <taxon>Insecta</taxon>
        <taxon>Pterygota</taxon>
        <taxon>Neoptera</taxon>
        <taxon>Endopterygota</taxon>
        <taxon>Lepidoptera</taxon>
        <taxon>Glossata</taxon>
        <taxon>Ditrysia</taxon>
        <taxon>Yponomeutoidea</taxon>
        <taxon>Plutellidae</taxon>
        <taxon>Plutella</taxon>
    </lineage>
</organism>
<protein>
    <submittedName>
        <fullName evidence="1">Uncharacterized protein</fullName>
    </submittedName>
</protein>
<evidence type="ECO:0000313" key="2">
    <source>
        <dbReference type="Proteomes" id="UP000823941"/>
    </source>
</evidence>
<comment type="caution">
    <text evidence="1">The sequence shown here is derived from an EMBL/GenBank/DDBJ whole genome shotgun (WGS) entry which is preliminary data.</text>
</comment>
<dbReference type="Proteomes" id="UP000823941">
    <property type="component" value="Chromosome 5"/>
</dbReference>
<reference evidence="1 2" key="1">
    <citation type="submission" date="2021-06" db="EMBL/GenBank/DDBJ databases">
        <title>A haploid diamondback moth (Plutella xylostella L.) genome assembly resolves 31 chromosomes and identifies a diamide resistance mutation.</title>
        <authorList>
            <person name="Ward C.M."/>
            <person name="Perry K.D."/>
            <person name="Baker G."/>
            <person name="Powis K."/>
            <person name="Heckel D.G."/>
            <person name="Baxter S.W."/>
        </authorList>
    </citation>
    <scope>NUCLEOTIDE SEQUENCE [LARGE SCALE GENOMIC DNA]</scope>
    <source>
        <strain evidence="1 2">LV</strain>
        <tissue evidence="1">Single pupa</tissue>
    </source>
</reference>
<dbReference type="EMBL" id="JAHIBW010000005">
    <property type="protein sequence ID" value="KAG7311014.1"/>
    <property type="molecule type" value="Genomic_DNA"/>
</dbReference>
<sequence>MAPSKIALTKYGGNPPQWDPKTLAVTTLLIVSGGTVSEHCNTTLLGPIPTMATNI</sequence>
<gene>
    <name evidence="1" type="ORF">JYU34_003867</name>
</gene>
<name>A0ABQ7R148_PLUXY</name>
<accession>A0ABQ7R148</accession>
<proteinExistence type="predicted"/>